<dbReference type="EMBL" id="PNYA01000015">
    <property type="protein sequence ID" value="PMS18332.1"/>
    <property type="molecule type" value="Genomic_DNA"/>
</dbReference>
<dbReference type="RefSeq" id="WP_102646645.1">
    <property type="nucleotide sequence ID" value="NZ_PNYA01000015.1"/>
</dbReference>
<dbReference type="OrthoDB" id="9966948at2"/>
<keyword evidence="2" id="KW-1185">Reference proteome</keyword>
<protein>
    <submittedName>
        <fullName evidence="1">Uncharacterized protein</fullName>
    </submittedName>
</protein>
<comment type="caution">
    <text evidence="1">The sequence shown here is derived from an EMBL/GenBank/DDBJ whole genome shotgun (WGS) entry which is preliminary data.</text>
</comment>
<sequence length="486" mass="54164">MSGETIECYVSIEVDAHNVICANGVHQVVLSVWYKFSRDGAAVPGVGKENVKIELVNQETGLPLGGYAEWLSSEQEGYSRFFERREGELGSKPGDAAGYVQAKVYVSHALRREGEGAMLVGARVFVSDPQTPEVAYIGRSEHGVCVHWRSMDQLGWESFQASDPVVISHPGELDDGFRASGEYYNAGSGNLWRSANIYIKFKDPNKSVSKWDYSPSNSYNIYSTRRYGYYETAAYIWPFEGKFGDEFQDGTVDLWFPSGFESYTTSFQPGSGFVITLVSYVRLNYPVYSDDSASYYNDAITIHDELGSPIELYLNQIIPNRWIDIKKPNNEFSAIVLGNGQNQLSGRSNVYGRMKNYQYGYAWQHSDSAADSTIKCDGSSSGDIGYAFIVGNAGNQNGSLWNGRMGWNFCSPGDTDNYGDRLVYCNCDGSAVIMNYYPVWDCHGFCIAYAGQTGFMKGGVSGSHVMWISGSGDFEDRFVWCFEPKW</sequence>
<evidence type="ECO:0000313" key="2">
    <source>
        <dbReference type="Proteomes" id="UP000235616"/>
    </source>
</evidence>
<organism evidence="1 2">
    <name type="scientific">Trinickia dabaoshanensis</name>
    <dbReference type="NCBI Taxonomy" id="564714"/>
    <lineage>
        <taxon>Bacteria</taxon>
        <taxon>Pseudomonadati</taxon>
        <taxon>Pseudomonadota</taxon>
        <taxon>Betaproteobacteria</taxon>
        <taxon>Burkholderiales</taxon>
        <taxon>Burkholderiaceae</taxon>
        <taxon>Trinickia</taxon>
    </lineage>
</organism>
<accession>A0A2N7VME0</accession>
<dbReference type="Proteomes" id="UP000235616">
    <property type="component" value="Unassembled WGS sequence"/>
</dbReference>
<gene>
    <name evidence="1" type="ORF">C0Z18_17295</name>
</gene>
<dbReference type="AlphaFoldDB" id="A0A2N7VME0"/>
<evidence type="ECO:0000313" key="1">
    <source>
        <dbReference type="EMBL" id="PMS18332.1"/>
    </source>
</evidence>
<proteinExistence type="predicted"/>
<reference evidence="1 2" key="1">
    <citation type="submission" date="2018-01" db="EMBL/GenBank/DDBJ databases">
        <title>Whole genome analyses suggest that Burkholderia sensu lato contains two further novel genera in the rhizoxinica-symbiotica group Mycetohabitans gen. nov., and Trinickia gen. nov.: implications for the evolution of diazotrophy and nodulation in the Burkholderiaceae.</title>
        <authorList>
            <person name="Estrada-de los Santos P."/>
            <person name="Palmer M."/>
            <person name="Chavez-Ramirez B."/>
            <person name="Beukes C."/>
            <person name="Steenkamp E.T."/>
            <person name="Hirsch A.M."/>
            <person name="Manyaka P."/>
            <person name="Maluk M."/>
            <person name="Lafos M."/>
            <person name="Crook M."/>
            <person name="Gross E."/>
            <person name="Simon M.F."/>
            <person name="Bueno dos Reis Junior F."/>
            <person name="Poole P.S."/>
            <person name="Venter S.N."/>
            <person name="James E.K."/>
        </authorList>
    </citation>
    <scope>NUCLEOTIDE SEQUENCE [LARGE SCALE GENOMIC DNA]</scope>
    <source>
        <strain evidence="1 2">GIMN1.004</strain>
    </source>
</reference>
<name>A0A2N7VME0_9BURK</name>